<dbReference type="RefSeq" id="WP_131927019.1">
    <property type="nucleotide sequence ID" value="NZ_JBQMXT010000010.1"/>
</dbReference>
<dbReference type="InterPro" id="IPR014327">
    <property type="entry name" value="RNA_pol_sigma70_bacteroid"/>
</dbReference>
<comment type="caution">
    <text evidence="7">The sequence shown here is derived from an EMBL/GenBank/DDBJ whole genome shotgun (WGS) entry which is preliminary data.</text>
</comment>
<dbReference type="SUPFAM" id="SSF88659">
    <property type="entry name" value="Sigma3 and sigma4 domains of RNA polymerase sigma factors"/>
    <property type="match status" value="1"/>
</dbReference>
<evidence type="ECO:0000256" key="1">
    <source>
        <dbReference type="ARBA" id="ARBA00010641"/>
    </source>
</evidence>
<keyword evidence="3" id="KW-0731">Sigma factor</keyword>
<dbReference type="EMBL" id="SLXB01000020">
    <property type="protein sequence ID" value="TCO89489.1"/>
    <property type="molecule type" value="Genomic_DNA"/>
</dbReference>
<dbReference type="NCBIfam" id="TIGR02985">
    <property type="entry name" value="Sig70_bacteroi1"/>
    <property type="match status" value="1"/>
</dbReference>
<evidence type="ECO:0000259" key="6">
    <source>
        <dbReference type="Pfam" id="PF08281"/>
    </source>
</evidence>
<feature type="domain" description="RNA polymerase sigma-70 region 2" evidence="5">
    <location>
        <begin position="11"/>
        <end position="77"/>
    </location>
</feature>
<dbReference type="PANTHER" id="PTHR43133">
    <property type="entry name" value="RNA POLYMERASE ECF-TYPE SIGMA FACTO"/>
    <property type="match status" value="1"/>
</dbReference>
<dbReference type="InterPro" id="IPR036388">
    <property type="entry name" value="WH-like_DNA-bd_sf"/>
</dbReference>
<dbReference type="AlphaFoldDB" id="A0A4R2LIW6"/>
<dbReference type="CDD" id="cd06171">
    <property type="entry name" value="Sigma70_r4"/>
    <property type="match status" value="1"/>
</dbReference>
<reference evidence="7 8" key="1">
    <citation type="submission" date="2019-03" db="EMBL/GenBank/DDBJ databases">
        <title>Genomic Encyclopedia of Type Strains, Phase IV (KMG-IV): sequencing the most valuable type-strain genomes for metagenomic binning, comparative biology and taxonomic classification.</title>
        <authorList>
            <person name="Goeker M."/>
        </authorList>
    </citation>
    <scope>NUCLEOTIDE SEQUENCE [LARGE SCALE GENOMIC DNA]</scope>
    <source>
        <strain evidence="7 8">DSM 23917</strain>
    </source>
</reference>
<accession>A0A4R2LIW6</accession>
<keyword evidence="2" id="KW-0805">Transcription regulation</keyword>
<evidence type="ECO:0000256" key="2">
    <source>
        <dbReference type="ARBA" id="ARBA00023015"/>
    </source>
</evidence>
<dbReference type="InterPro" id="IPR007627">
    <property type="entry name" value="RNA_pol_sigma70_r2"/>
</dbReference>
<dbReference type="SUPFAM" id="SSF88946">
    <property type="entry name" value="Sigma2 domain of RNA polymerase sigma factors"/>
    <property type="match status" value="1"/>
</dbReference>
<protein>
    <submittedName>
        <fullName evidence="7">RNA polymerase sigma-70 factor (ECF subfamily)</fullName>
    </submittedName>
</protein>
<dbReference type="InterPro" id="IPR039425">
    <property type="entry name" value="RNA_pol_sigma-70-like"/>
</dbReference>
<feature type="domain" description="RNA polymerase sigma factor 70 region 4 type 2" evidence="6">
    <location>
        <begin position="116"/>
        <end position="165"/>
    </location>
</feature>
<evidence type="ECO:0000259" key="5">
    <source>
        <dbReference type="Pfam" id="PF04542"/>
    </source>
</evidence>
<dbReference type="Pfam" id="PF08281">
    <property type="entry name" value="Sigma70_r4_2"/>
    <property type="match status" value="1"/>
</dbReference>
<dbReference type="GO" id="GO:0006352">
    <property type="term" value="P:DNA-templated transcription initiation"/>
    <property type="evidence" value="ECO:0007669"/>
    <property type="project" value="InterPro"/>
</dbReference>
<evidence type="ECO:0000256" key="4">
    <source>
        <dbReference type="ARBA" id="ARBA00023163"/>
    </source>
</evidence>
<organism evidence="7 8">
    <name type="scientific">Prevotella heparinolytica</name>
    <dbReference type="NCBI Taxonomy" id="28113"/>
    <lineage>
        <taxon>Bacteria</taxon>
        <taxon>Pseudomonadati</taxon>
        <taxon>Bacteroidota</taxon>
        <taxon>Bacteroidia</taxon>
        <taxon>Bacteroidales</taxon>
        <taxon>Bacteroidaceae</taxon>
        <taxon>Bacteroides</taxon>
    </lineage>
</organism>
<gene>
    <name evidence="7" type="ORF">EV202_12024</name>
</gene>
<keyword evidence="4" id="KW-0804">Transcription</keyword>
<dbReference type="GO" id="GO:0003677">
    <property type="term" value="F:DNA binding"/>
    <property type="evidence" value="ECO:0007669"/>
    <property type="project" value="InterPro"/>
</dbReference>
<dbReference type="InterPro" id="IPR013249">
    <property type="entry name" value="RNA_pol_sigma70_r4_t2"/>
</dbReference>
<dbReference type="InterPro" id="IPR014284">
    <property type="entry name" value="RNA_pol_sigma-70_dom"/>
</dbReference>
<evidence type="ECO:0000256" key="3">
    <source>
        <dbReference type="ARBA" id="ARBA00023082"/>
    </source>
</evidence>
<dbReference type="Gene3D" id="1.10.1740.10">
    <property type="match status" value="1"/>
</dbReference>
<dbReference type="Gene3D" id="1.10.10.10">
    <property type="entry name" value="Winged helix-like DNA-binding domain superfamily/Winged helix DNA-binding domain"/>
    <property type="match status" value="1"/>
</dbReference>
<dbReference type="InterPro" id="IPR013325">
    <property type="entry name" value="RNA_pol_sigma_r2"/>
</dbReference>
<dbReference type="GO" id="GO:0016987">
    <property type="term" value="F:sigma factor activity"/>
    <property type="evidence" value="ECO:0007669"/>
    <property type="project" value="UniProtKB-KW"/>
</dbReference>
<dbReference type="PANTHER" id="PTHR43133:SF46">
    <property type="entry name" value="RNA POLYMERASE SIGMA-70 FACTOR ECF SUBFAMILY"/>
    <property type="match status" value="1"/>
</dbReference>
<sequence length="186" mass="21999">MAFNLSDFNQFFREYQQRFVHFVVTYVHDEAVAEDIVIESMMYYWENKGRLAADTNIPAYVLTAIKHKCIDHLRRRRLHQEISDELSRLYAWDLSNRILSLEDLEPDEIFTHEIQEIVDKALSALSEQTRRIFVMSRYKNKSHKEIAESLGITTKGVEFHISKATKVLRLALKDYLPAALLFFYLH</sequence>
<dbReference type="Proteomes" id="UP000295600">
    <property type="component" value="Unassembled WGS sequence"/>
</dbReference>
<evidence type="ECO:0000313" key="7">
    <source>
        <dbReference type="EMBL" id="TCO89489.1"/>
    </source>
</evidence>
<name>A0A4R2LIW6_9BACE</name>
<proteinExistence type="inferred from homology"/>
<dbReference type="InterPro" id="IPR013324">
    <property type="entry name" value="RNA_pol_sigma_r3/r4-like"/>
</dbReference>
<dbReference type="NCBIfam" id="TIGR02937">
    <property type="entry name" value="sigma70-ECF"/>
    <property type="match status" value="1"/>
</dbReference>
<dbReference type="Pfam" id="PF04542">
    <property type="entry name" value="Sigma70_r2"/>
    <property type="match status" value="1"/>
</dbReference>
<evidence type="ECO:0000313" key="8">
    <source>
        <dbReference type="Proteomes" id="UP000295600"/>
    </source>
</evidence>
<comment type="similarity">
    <text evidence="1">Belongs to the sigma-70 factor family. ECF subfamily.</text>
</comment>